<evidence type="ECO:0000259" key="4">
    <source>
        <dbReference type="Pfam" id="PF04548"/>
    </source>
</evidence>
<evidence type="ECO:0000313" key="6">
    <source>
        <dbReference type="Proteomes" id="UP000677054"/>
    </source>
</evidence>
<dbReference type="Proteomes" id="UP000677054">
    <property type="component" value="Unassembled WGS sequence"/>
</dbReference>
<protein>
    <recommendedName>
        <fullName evidence="4">AIG1-type G domain-containing protein</fullName>
    </recommendedName>
</protein>
<dbReference type="InterPro" id="IPR027417">
    <property type="entry name" value="P-loop_NTPase"/>
</dbReference>
<evidence type="ECO:0000256" key="2">
    <source>
        <dbReference type="ARBA" id="ARBA00022741"/>
    </source>
</evidence>
<feature type="coiled-coil region" evidence="3">
    <location>
        <begin position="269"/>
        <end position="303"/>
    </location>
</feature>
<sequence>MALAEDQLPRKKLTPNKIITVGEHLRKFVFGESPSHKGYVGKVILLVGITGAGKSTLVNSFVNHLLVVKFLDNFRYELIEEEKAQVNSQTKFVTSYTFHTVDSSNVSDTVTIIDTPGLADTDGIEEDKKLFAKIRNFFESKDEFSINEVHLIGIVVPISRIRLDATEKYVYNQILSLFGNDVAENVSLVVTHMDGSKEPKHALNAAKTAGIPISAWYGFNNATLYDKPSAAKEEVYFQERSWKLRTDQCHKLMNDLTSSKWKTVSLVLTKDVLEHRSRLEENMKNLQEKVKQGSIKLVHLEQLYEEKQKSDIRGKTHLKNALQGLMVEFAREMTQMHKLTIQAHECLSKLYEIGLQKNSPDIVEYLDLLTKREELSSEPGYEKRLEHLREIRVVAKYLKKMQFGEGVFPFDNMLQELDKKGLRLIKAEDEFYMELHKPQARMRQKHPDFSVCLCASLIVIAMDREWTPSEDEVQPKDQGVTLNRRLV</sequence>
<dbReference type="AlphaFoldDB" id="A0A7R8WY49"/>
<dbReference type="SUPFAM" id="SSF52540">
    <property type="entry name" value="P-loop containing nucleoside triphosphate hydrolases"/>
    <property type="match status" value="1"/>
</dbReference>
<dbReference type="EMBL" id="CAJPEV010000024">
    <property type="protein sequence ID" value="CAG0878992.1"/>
    <property type="molecule type" value="Genomic_DNA"/>
</dbReference>
<keyword evidence="6" id="KW-1185">Reference proteome</keyword>
<gene>
    <name evidence="5" type="ORF">DSTB1V02_LOCUS372</name>
</gene>
<dbReference type="InterPro" id="IPR006703">
    <property type="entry name" value="G_AIG1"/>
</dbReference>
<dbReference type="PANTHER" id="PTHR32046:SF11">
    <property type="entry name" value="IMMUNE-ASSOCIATED NUCLEOTIDE-BINDING PROTEIN 10-LIKE"/>
    <property type="match status" value="1"/>
</dbReference>
<evidence type="ECO:0000256" key="3">
    <source>
        <dbReference type="SAM" id="Coils"/>
    </source>
</evidence>
<evidence type="ECO:0000256" key="1">
    <source>
        <dbReference type="ARBA" id="ARBA00008535"/>
    </source>
</evidence>
<keyword evidence="3" id="KW-0175">Coiled coil</keyword>
<comment type="similarity">
    <text evidence="1">Belongs to the TRAFAC class TrmE-Era-EngA-EngB-Septin-like GTPase superfamily. AIG1/Toc34/Toc159-like paraseptin GTPase family. IAN subfamily.</text>
</comment>
<dbReference type="Pfam" id="PF04548">
    <property type="entry name" value="AIG1"/>
    <property type="match status" value="1"/>
</dbReference>
<name>A0A7R8WY49_9CRUS</name>
<reference evidence="5" key="1">
    <citation type="submission" date="2020-11" db="EMBL/GenBank/DDBJ databases">
        <authorList>
            <person name="Tran Van P."/>
        </authorList>
    </citation>
    <scope>NUCLEOTIDE SEQUENCE</scope>
</reference>
<feature type="domain" description="AIG1-type G" evidence="4">
    <location>
        <begin position="44"/>
        <end position="198"/>
    </location>
</feature>
<evidence type="ECO:0000313" key="5">
    <source>
        <dbReference type="EMBL" id="CAD7240347.1"/>
    </source>
</evidence>
<keyword evidence="2" id="KW-0547">Nucleotide-binding</keyword>
<dbReference type="GO" id="GO:0005525">
    <property type="term" value="F:GTP binding"/>
    <property type="evidence" value="ECO:0007669"/>
    <property type="project" value="InterPro"/>
</dbReference>
<dbReference type="OrthoDB" id="2386367at2759"/>
<dbReference type="Gene3D" id="3.40.50.300">
    <property type="entry name" value="P-loop containing nucleotide triphosphate hydrolases"/>
    <property type="match status" value="1"/>
</dbReference>
<organism evidence="5">
    <name type="scientific">Darwinula stevensoni</name>
    <dbReference type="NCBI Taxonomy" id="69355"/>
    <lineage>
        <taxon>Eukaryota</taxon>
        <taxon>Metazoa</taxon>
        <taxon>Ecdysozoa</taxon>
        <taxon>Arthropoda</taxon>
        <taxon>Crustacea</taxon>
        <taxon>Oligostraca</taxon>
        <taxon>Ostracoda</taxon>
        <taxon>Podocopa</taxon>
        <taxon>Podocopida</taxon>
        <taxon>Darwinulocopina</taxon>
        <taxon>Darwinuloidea</taxon>
        <taxon>Darwinulidae</taxon>
        <taxon>Darwinula</taxon>
    </lineage>
</organism>
<dbReference type="PANTHER" id="PTHR32046">
    <property type="entry name" value="G DOMAIN-CONTAINING PROTEIN"/>
    <property type="match status" value="1"/>
</dbReference>
<proteinExistence type="inferred from homology"/>
<dbReference type="EMBL" id="LR899541">
    <property type="protein sequence ID" value="CAD7240347.1"/>
    <property type="molecule type" value="Genomic_DNA"/>
</dbReference>
<accession>A0A7R8WY49</accession>